<evidence type="ECO:0000259" key="1">
    <source>
        <dbReference type="Pfam" id="PF13843"/>
    </source>
</evidence>
<accession>A0AAN7DAV7</accession>
<dbReference type="PANTHER" id="PTHR46599:SF3">
    <property type="entry name" value="PIGGYBAC TRANSPOSABLE ELEMENT-DERIVED PROTEIN 4"/>
    <property type="match status" value="1"/>
</dbReference>
<dbReference type="PANTHER" id="PTHR46599">
    <property type="entry name" value="PIGGYBAC TRANSPOSABLE ELEMENT-DERIVED PROTEIN 4"/>
    <property type="match status" value="1"/>
</dbReference>
<feature type="domain" description="PiggyBac transposable element-derived protein" evidence="1">
    <location>
        <begin position="161"/>
        <end position="490"/>
    </location>
</feature>
<evidence type="ECO:0000313" key="3">
    <source>
        <dbReference type="Proteomes" id="UP001304243"/>
    </source>
</evidence>
<dbReference type="Pfam" id="PF13843">
    <property type="entry name" value="DDE_Tnp_1_7"/>
    <property type="match status" value="1"/>
</dbReference>
<organism evidence="2 3">
    <name type="scientific">Mucor velutinosus</name>
    <dbReference type="NCBI Taxonomy" id="708070"/>
    <lineage>
        <taxon>Eukaryota</taxon>
        <taxon>Fungi</taxon>
        <taxon>Fungi incertae sedis</taxon>
        <taxon>Mucoromycota</taxon>
        <taxon>Mucoromycotina</taxon>
        <taxon>Mucoromycetes</taxon>
        <taxon>Mucorales</taxon>
        <taxon>Mucorineae</taxon>
        <taxon>Mucoraceae</taxon>
        <taxon>Mucor</taxon>
    </lineage>
</organism>
<sequence length="492" mass="55669">MPPANTNLDVNVLVSVNKRFINRADVKTILQAKHDWNTPGLCFKGKTVGRSTVNEKVKYHVILDEAPGITLSLSCGCLKYIRRLESSTSSSASTQSIPDMATTENMLEDAIEGDNEEEEEIDLTSGGWTEGQVFVHSCLRQSGSDLCSKSTLSINNASVSSPLDYFLFFLPLDHLHLIIGNTNVHARNTLDSWTNITFAEYLMWIALLTVMTVVKHGDRKAYWKQGSSRFTMTIDFSEYMTFKRFNDIMRMHVFEVPSKENQLIDPLYQIRSTISAFNCHMPMCISPGKYLVIDESMNQWLGIGMPNLKKAPRKPHPICQEFKTLADCHTSCILRMDTVSDPVSKEFGDEPGMKKLTATVKRLVQPWFGSRRTVIADSWFGSPDMVIMLFNLGLFSIMQVCKRHYWPRGMPQTDIVEKVEEAYGSCYTMNKCLVNGGSLFTCAYRDQKIKAFISSCSTTIPTGEKVFEGPRGRRITIQRPEVAEEYETHKSK</sequence>
<name>A0AAN7DAV7_9FUNG</name>
<gene>
    <name evidence="2" type="primary">GAR1_2</name>
    <name evidence="2" type="ORF">ATC70_012974</name>
</gene>
<dbReference type="InterPro" id="IPR029526">
    <property type="entry name" value="PGBD"/>
</dbReference>
<dbReference type="GeneID" id="89956660"/>
<keyword evidence="3" id="KW-1185">Reference proteome</keyword>
<reference evidence="2 3" key="1">
    <citation type="submission" date="2022-11" db="EMBL/GenBank/DDBJ databases">
        <title>Mucor velutinosus strain NIH1002 WGS.</title>
        <authorList>
            <person name="Subramanian P."/>
            <person name="Mullikin J.C."/>
            <person name="Segre J.A."/>
            <person name="Zelazny A.M."/>
        </authorList>
    </citation>
    <scope>NUCLEOTIDE SEQUENCE [LARGE SCALE GENOMIC DNA]</scope>
    <source>
        <strain evidence="2 3">NIH1002</strain>
    </source>
</reference>
<comment type="caution">
    <text evidence="2">The sequence shown here is derived from an EMBL/GenBank/DDBJ whole genome shotgun (WGS) entry which is preliminary data.</text>
</comment>
<dbReference type="EMBL" id="JASEJX010000019">
    <property type="protein sequence ID" value="KAK4513179.1"/>
    <property type="molecule type" value="Genomic_DNA"/>
</dbReference>
<dbReference type="RefSeq" id="XP_064679845.1">
    <property type="nucleotide sequence ID" value="XM_064832142.1"/>
</dbReference>
<protein>
    <submittedName>
        <fullName evidence="2">H/ACA snoRNP pseudouridylase subunit</fullName>
    </submittedName>
</protein>
<dbReference type="AlphaFoldDB" id="A0AAN7DAV7"/>
<dbReference type="Proteomes" id="UP001304243">
    <property type="component" value="Unassembled WGS sequence"/>
</dbReference>
<proteinExistence type="predicted"/>
<evidence type="ECO:0000313" key="2">
    <source>
        <dbReference type="EMBL" id="KAK4513179.1"/>
    </source>
</evidence>